<reference evidence="3" key="1">
    <citation type="submission" date="2021-02" db="EMBL/GenBank/DDBJ databases">
        <authorList>
            <person name="Dougan E. K."/>
            <person name="Rhodes N."/>
            <person name="Thang M."/>
            <person name="Chan C."/>
        </authorList>
    </citation>
    <scope>NUCLEOTIDE SEQUENCE</scope>
</reference>
<proteinExistence type="predicted"/>
<keyword evidence="4" id="KW-1185">Reference proteome</keyword>
<dbReference type="AlphaFoldDB" id="A0A813E0M0"/>
<evidence type="ECO:0000313" key="3">
    <source>
        <dbReference type="EMBL" id="CAE8593338.1"/>
    </source>
</evidence>
<keyword evidence="2" id="KW-1133">Transmembrane helix</keyword>
<accession>A0A813E0M0</accession>
<protein>
    <recommendedName>
        <fullName evidence="5">Protein kinase domain-containing protein</fullName>
    </recommendedName>
</protein>
<keyword evidence="1" id="KW-0067">ATP-binding</keyword>
<sequence>MDLFQGCSMACDCSTDDLTVDSSRPREYGWDDELVRKKRAEEDEASDLNFAFLGRLNLRRPAAARLFRPGGLTPFTVLGEDTSSLDRWERRALLGRGSYGEVFSTVHRRTGVRRAMKIVRKEDLQRHVKDAWFCCCCIIVVILVLLFVLLL</sequence>
<evidence type="ECO:0000256" key="1">
    <source>
        <dbReference type="PROSITE-ProRule" id="PRU10141"/>
    </source>
</evidence>
<comment type="caution">
    <text evidence="3">The sequence shown here is derived from an EMBL/GenBank/DDBJ whole genome shotgun (WGS) entry which is preliminary data.</text>
</comment>
<dbReference type="GO" id="GO:0005524">
    <property type="term" value="F:ATP binding"/>
    <property type="evidence" value="ECO:0007669"/>
    <property type="project" value="UniProtKB-UniRule"/>
</dbReference>
<keyword evidence="1" id="KW-0547">Nucleotide-binding</keyword>
<name>A0A813E0M0_POLGL</name>
<evidence type="ECO:0000313" key="4">
    <source>
        <dbReference type="Proteomes" id="UP000654075"/>
    </source>
</evidence>
<dbReference type="InterPro" id="IPR011009">
    <property type="entry name" value="Kinase-like_dom_sf"/>
</dbReference>
<dbReference type="PROSITE" id="PS00107">
    <property type="entry name" value="PROTEIN_KINASE_ATP"/>
    <property type="match status" value="1"/>
</dbReference>
<evidence type="ECO:0008006" key="5">
    <source>
        <dbReference type="Google" id="ProtNLM"/>
    </source>
</evidence>
<dbReference type="EMBL" id="CAJNNV010006260">
    <property type="protein sequence ID" value="CAE8593338.1"/>
    <property type="molecule type" value="Genomic_DNA"/>
</dbReference>
<feature type="transmembrane region" description="Helical" evidence="2">
    <location>
        <begin position="131"/>
        <end position="150"/>
    </location>
</feature>
<gene>
    <name evidence="3" type="ORF">PGLA1383_LOCUS11932</name>
</gene>
<dbReference type="InterPro" id="IPR017441">
    <property type="entry name" value="Protein_kinase_ATP_BS"/>
</dbReference>
<dbReference type="Proteomes" id="UP000654075">
    <property type="component" value="Unassembled WGS sequence"/>
</dbReference>
<dbReference type="SUPFAM" id="SSF56112">
    <property type="entry name" value="Protein kinase-like (PK-like)"/>
    <property type="match status" value="1"/>
</dbReference>
<keyword evidence="2" id="KW-0472">Membrane</keyword>
<feature type="binding site" evidence="1">
    <location>
        <position position="121"/>
    </location>
    <ligand>
        <name>ATP</name>
        <dbReference type="ChEBI" id="CHEBI:30616"/>
    </ligand>
</feature>
<evidence type="ECO:0000256" key="2">
    <source>
        <dbReference type="SAM" id="Phobius"/>
    </source>
</evidence>
<dbReference type="Gene3D" id="3.30.200.20">
    <property type="entry name" value="Phosphorylase Kinase, domain 1"/>
    <property type="match status" value="1"/>
</dbReference>
<keyword evidence="2" id="KW-0812">Transmembrane</keyword>
<organism evidence="3 4">
    <name type="scientific">Polarella glacialis</name>
    <name type="common">Dinoflagellate</name>
    <dbReference type="NCBI Taxonomy" id="89957"/>
    <lineage>
        <taxon>Eukaryota</taxon>
        <taxon>Sar</taxon>
        <taxon>Alveolata</taxon>
        <taxon>Dinophyceae</taxon>
        <taxon>Suessiales</taxon>
        <taxon>Suessiaceae</taxon>
        <taxon>Polarella</taxon>
    </lineage>
</organism>